<sequence>MTSEHDELTVGRVSSSALRAATGRGWTDWLATLDSAGAEQWDHKQIVGHLEQEHAETTTAWWRQSIAVGYEQARGKRVPGQTADAGFQVGVQRSLPASRSAVWECLVSRPELWLGPGTAVAFEPGACYQVTGGTDTPPAQGEIRVVKQEHRIRMTWQPDGWQAPATLQLTLAAAASGKTRLTVHVEKLPDATARTRMREHWKTVQERIAAAVA</sequence>
<evidence type="ECO:0000256" key="1">
    <source>
        <dbReference type="ARBA" id="ARBA00006817"/>
    </source>
</evidence>
<gene>
    <name evidence="3" type="ORF">SAMN06265360_11961</name>
</gene>
<dbReference type="RefSeq" id="WP_089302736.1">
    <property type="nucleotide sequence ID" value="NZ_FZNW01000019.1"/>
</dbReference>
<keyword evidence="4" id="KW-1185">Reference proteome</keyword>
<dbReference type="InterPro" id="IPR013538">
    <property type="entry name" value="ASHA1/2-like_C"/>
</dbReference>
<feature type="domain" description="Activator of Hsp90 ATPase homologue 1/2-like C-terminal" evidence="2">
    <location>
        <begin position="97"/>
        <end position="212"/>
    </location>
</feature>
<organism evidence="3 4">
    <name type="scientific">Haloechinothrix alba</name>
    <dbReference type="NCBI Taxonomy" id="664784"/>
    <lineage>
        <taxon>Bacteria</taxon>
        <taxon>Bacillati</taxon>
        <taxon>Actinomycetota</taxon>
        <taxon>Actinomycetes</taxon>
        <taxon>Pseudonocardiales</taxon>
        <taxon>Pseudonocardiaceae</taxon>
        <taxon>Haloechinothrix</taxon>
    </lineage>
</organism>
<dbReference type="Gene3D" id="3.30.530.20">
    <property type="match status" value="1"/>
</dbReference>
<dbReference type="SUPFAM" id="SSF55961">
    <property type="entry name" value="Bet v1-like"/>
    <property type="match status" value="1"/>
</dbReference>
<dbReference type="Pfam" id="PF08327">
    <property type="entry name" value="AHSA1"/>
    <property type="match status" value="1"/>
</dbReference>
<name>A0A238Z5N1_9PSEU</name>
<dbReference type="AlphaFoldDB" id="A0A238Z5N1"/>
<proteinExistence type="inferred from homology"/>
<comment type="similarity">
    <text evidence="1">Belongs to the AHA1 family.</text>
</comment>
<dbReference type="OrthoDB" id="3837807at2"/>
<accession>A0A238Z5N1</accession>
<dbReference type="CDD" id="cd07814">
    <property type="entry name" value="SRPBCC_CalC_Aha1-like"/>
    <property type="match status" value="1"/>
</dbReference>
<dbReference type="Proteomes" id="UP000198348">
    <property type="component" value="Unassembled WGS sequence"/>
</dbReference>
<evidence type="ECO:0000313" key="4">
    <source>
        <dbReference type="Proteomes" id="UP000198348"/>
    </source>
</evidence>
<dbReference type="EMBL" id="FZNW01000019">
    <property type="protein sequence ID" value="SNR78686.1"/>
    <property type="molecule type" value="Genomic_DNA"/>
</dbReference>
<evidence type="ECO:0000313" key="3">
    <source>
        <dbReference type="EMBL" id="SNR78686.1"/>
    </source>
</evidence>
<protein>
    <submittedName>
        <fullName evidence="3">Uncharacterized conserved protein YndB, AHSA1/START domain</fullName>
    </submittedName>
</protein>
<reference evidence="3 4" key="1">
    <citation type="submission" date="2017-06" db="EMBL/GenBank/DDBJ databases">
        <authorList>
            <person name="Kim H.J."/>
            <person name="Triplett B.A."/>
        </authorList>
    </citation>
    <scope>NUCLEOTIDE SEQUENCE [LARGE SCALE GENOMIC DNA]</scope>
    <source>
        <strain evidence="3 4">DSM 45207</strain>
    </source>
</reference>
<evidence type="ECO:0000259" key="2">
    <source>
        <dbReference type="Pfam" id="PF08327"/>
    </source>
</evidence>
<dbReference type="InterPro" id="IPR023393">
    <property type="entry name" value="START-like_dom_sf"/>
</dbReference>